<evidence type="ECO:0000313" key="2">
    <source>
        <dbReference type="Proteomes" id="UP000245910"/>
    </source>
</evidence>
<keyword evidence="2" id="KW-1185">Reference proteome</keyword>
<dbReference type="Proteomes" id="UP000245910">
    <property type="component" value="Chromosome III"/>
</dbReference>
<protein>
    <submittedName>
        <fullName evidence="1">Uncharacterized protein</fullName>
    </submittedName>
</protein>
<name>A0A2L2TFH3_9HYPO</name>
<accession>A0A2L2TFH3</accession>
<proteinExistence type="predicted"/>
<dbReference type="AlphaFoldDB" id="A0A2L2TFH3"/>
<organism evidence="1 2">
    <name type="scientific">Fusarium venenatum</name>
    <dbReference type="NCBI Taxonomy" id="56646"/>
    <lineage>
        <taxon>Eukaryota</taxon>
        <taxon>Fungi</taxon>
        <taxon>Dikarya</taxon>
        <taxon>Ascomycota</taxon>
        <taxon>Pezizomycotina</taxon>
        <taxon>Sordariomycetes</taxon>
        <taxon>Hypocreomycetidae</taxon>
        <taxon>Hypocreales</taxon>
        <taxon>Nectriaceae</taxon>
        <taxon>Fusarium</taxon>
    </lineage>
</organism>
<reference evidence="2" key="1">
    <citation type="submission" date="2014-10" db="EMBL/GenBank/DDBJ databases">
        <authorList>
            <person name="King R."/>
        </authorList>
    </citation>
    <scope>NUCLEOTIDE SEQUENCE [LARGE SCALE GENOMIC DNA]</scope>
    <source>
        <strain evidence="2">A3/5</strain>
    </source>
</reference>
<sequence length="101" mass="11046">MPVQFFGVWLSPKSGKRVHTGSFPIAGLLSALRSLHKVRILHDDPAAGETVLPNLEKDVPEWGKRLGHVSDVGSLGAIYVALPFVEVGGHLRLWLVMLNEL</sequence>
<evidence type="ECO:0000313" key="1">
    <source>
        <dbReference type="EMBL" id="CEI68719.1"/>
    </source>
</evidence>
<dbReference type="EMBL" id="LN649231">
    <property type="protein sequence ID" value="CEI68719.1"/>
    <property type="molecule type" value="Genomic_DNA"/>
</dbReference>